<proteinExistence type="predicted"/>
<dbReference type="InterPro" id="IPR035992">
    <property type="entry name" value="Ricin_B-like_lectins"/>
</dbReference>
<feature type="signal peptide" evidence="1">
    <location>
        <begin position="1"/>
        <end position="25"/>
    </location>
</feature>
<comment type="caution">
    <text evidence="3">The sequence shown here is derived from an EMBL/GenBank/DDBJ whole genome shotgun (WGS) entry which is preliminary data.</text>
</comment>
<sequence length="206" mass="22108">MRMNRFMLALTVGTSILALGATAQAAAPRDAAAGPAAGKQVIEISSPDQLPAVGSARPDDAMSANVTYHTTAFTNNHGGKCLDGDLNTINNNGAKVQLWACNGWDNQSWYWTPAPNEPAGYYTVQNGHGWKCLDGDTNTIGNNGAKVQLWACNGWQNQTWAWGGSTLVNADKGQCLDGDLNTINNNGAKVQLWACNGWDNQSWTWH</sequence>
<dbReference type="SMART" id="SM00458">
    <property type="entry name" value="RICIN"/>
    <property type="match status" value="1"/>
</dbReference>
<feature type="domain" description="Ricin B lectin" evidence="2">
    <location>
        <begin position="68"/>
        <end position="206"/>
    </location>
</feature>
<dbReference type="AlphaFoldDB" id="A0A7W7QXV3"/>
<dbReference type="Proteomes" id="UP000540506">
    <property type="component" value="Unassembled WGS sequence"/>
</dbReference>
<evidence type="ECO:0000313" key="3">
    <source>
        <dbReference type="EMBL" id="MBB4921797.1"/>
    </source>
</evidence>
<accession>A0A7W7QXV3</accession>
<dbReference type="RefSeq" id="WP_184934075.1">
    <property type="nucleotide sequence ID" value="NZ_JACHJV010000001.1"/>
</dbReference>
<name>A0A7W7QXV3_KITKI</name>
<evidence type="ECO:0000256" key="1">
    <source>
        <dbReference type="SAM" id="SignalP"/>
    </source>
</evidence>
<dbReference type="InterPro" id="IPR000772">
    <property type="entry name" value="Ricin_B_lectin"/>
</dbReference>
<keyword evidence="1" id="KW-0732">Signal</keyword>
<protein>
    <recommendedName>
        <fullName evidence="2">Ricin B lectin domain-containing protein</fullName>
    </recommendedName>
</protein>
<dbReference type="Pfam" id="PF00652">
    <property type="entry name" value="Ricin_B_lectin"/>
    <property type="match status" value="1"/>
</dbReference>
<keyword evidence="4" id="KW-1185">Reference proteome</keyword>
<reference evidence="3 4" key="1">
    <citation type="submission" date="2020-08" db="EMBL/GenBank/DDBJ databases">
        <title>Sequencing the genomes of 1000 actinobacteria strains.</title>
        <authorList>
            <person name="Klenk H.-P."/>
        </authorList>
    </citation>
    <scope>NUCLEOTIDE SEQUENCE [LARGE SCALE GENOMIC DNA]</scope>
    <source>
        <strain evidence="3 4">DSM 41654</strain>
    </source>
</reference>
<dbReference type="CDD" id="cd00161">
    <property type="entry name" value="beta-trefoil_Ricin-like"/>
    <property type="match status" value="1"/>
</dbReference>
<dbReference type="PROSITE" id="PS50231">
    <property type="entry name" value="RICIN_B_LECTIN"/>
    <property type="match status" value="1"/>
</dbReference>
<gene>
    <name evidence="3" type="ORF">FHR34_000790</name>
</gene>
<dbReference type="SUPFAM" id="SSF50370">
    <property type="entry name" value="Ricin B-like lectins"/>
    <property type="match status" value="1"/>
</dbReference>
<dbReference type="Gene3D" id="2.80.10.50">
    <property type="match status" value="3"/>
</dbReference>
<organism evidence="3 4">
    <name type="scientific">Kitasatospora kifunensis</name>
    <name type="common">Streptomyces kifunensis</name>
    <dbReference type="NCBI Taxonomy" id="58351"/>
    <lineage>
        <taxon>Bacteria</taxon>
        <taxon>Bacillati</taxon>
        <taxon>Actinomycetota</taxon>
        <taxon>Actinomycetes</taxon>
        <taxon>Kitasatosporales</taxon>
        <taxon>Streptomycetaceae</taxon>
        <taxon>Kitasatospora</taxon>
    </lineage>
</organism>
<evidence type="ECO:0000313" key="4">
    <source>
        <dbReference type="Proteomes" id="UP000540506"/>
    </source>
</evidence>
<dbReference type="EMBL" id="JACHJV010000001">
    <property type="protein sequence ID" value="MBB4921797.1"/>
    <property type="molecule type" value="Genomic_DNA"/>
</dbReference>
<evidence type="ECO:0000259" key="2">
    <source>
        <dbReference type="SMART" id="SM00458"/>
    </source>
</evidence>
<feature type="chain" id="PRO_5031406266" description="Ricin B lectin domain-containing protein" evidence="1">
    <location>
        <begin position="26"/>
        <end position="206"/>
    </location>
</feature>